<organism evidence="1 2">
    <name type="scientific">Slackia faecicanis</name>
    <dbReference type="NCBI Taxonomy" id="255723"/>
    <lineage>
        <taxon>Bacteria</taxon>
        <taxon>Bacillati</taxon>
        <taxon>Actinomycetota</taxon>
        <taxon>Coriobacteriia</taxon>
        <taxon>Eggerthellales</taxon>
        <taxon>Eggerthellaceae</taxon>
        <taxon>Slackia</taxon>
    </lineage>
</organism>
<evidence type="ECO:0000313" key="2">
    <source>
        <dbReference type="Proteomes" id="UP000267368"/>
    </source>
</evidence>
<protein>
    <submittedName>
        <fullName evidence="1">DUF1015 domain-containing protein</fullName>
    </submittedName>
</protein>
<dbReference type="AlphaFoldDB" id="A0A3N0ADQ4"/>
<dbReference type="PIRSF" id="PIRSF033563">
    <property type="entry name" value="UCP033563"/>
    <property type="match status" value="1"/>
</dbReference>
<proteinExistence type="predicted"/>
<keyword evidence="2" id="KW-1185">Reference proteome</keyword>
<accession>A0A3N0ADQ4</accession>
<reference evidence="2" key="1">
    <citation type="submission" date="2018-05" db="EMBL/GenBank/DDBJ databases">
        <title>Genome Sequencing of selected type strains of the family Eggerthellaceae.</title>
        <authorList>
            <person name="Danylec N."/>
            <person name="Stoll D.A."/>
            <person name="Doetsch A."/>
            <person name="Huch M."/>
        </authorList>
    </citation>
    <scope>NUCLEOTIDE SEQUENCE [LARGE SCALE GENOMIC DNA]</scope>
    <source>
        <strain evidence="2">DSM 17537</strain>
    </source>
</reference>
<evidence type="ECO:0000313" key="1">
    <source>
        <dbReference type="EMBL" id="RNL18693.1"/>
    </source>
</evidence>
<gene>
    <name evidence="1" type="ORF">DMP07_08245</name>
</gene>
<name>A0A3N0ADQ4_9ACTN</name>
<dbReference type="PANTHER" id="PTHR36454:SF1">
    <property type="entry name" value="DUF1015 DOMAIN-CONTAINING PROTEIN"/>
    <property type="match status" value="1"/>
</dbReference>
<dbReference type="Proteomes" id="UP000267368">
    <property type="component" value="Unassembled WGS sequence"/>
</dbReference>
<dbReference type="InterPro" id="IPR008323">
    <property type="entry name" value="UCP033563"/>
</dbReference>
<dbReference type="RefSeq" id="WP_123198667.1">
    <property type="nucleotide sequence ID" value="NZ_QICB01000008.1"/>
</dbReference>
<comment type="caution">
    <text evidence="1">The sequence shown here is derived from an EMBL/GenBank/DDBJ whole genome shotgun (WGS) entry which is preliminary data.</text>
</comment>
<dbReference type="Pfam" id="PF06245">
    <property type="entry name" value="DUF1015"/>
    <property type="match status" value="1"/>
</dbReference>
<dbReference type="EMBL" id="QICB01000008">
    <property type="protein sequence ID" value="RNL18693.1"/>
    <property type="molecule type" value="Genomic_DNA"/>
</dbReference>
<sequence>MFIRPFKAVRPRADAASQVAALPYDVYDRAEAAAAVEGKPLSFLNIDRPETQFAPDADMYADAVYEKGRELLDARVADGTFVSDDAPCFYLYELVMDGRSQVGIVACCAVDDYLDGAVKKHENTLEKKERDRIRHIDALDAQTGPIFLTYRDDAAVDALVGQARSREPLYDFTSEDGIVHRAWIIDAADEVEALAAAFAAVPCAYIADGHHRAASAVKVGLKRREEHPDYTGDEEFNFFLSVLFPASQLAILPYNRVAHDLNGASVDEFMVELGKRYEILHAQDTPLEPIDKGAAAMYLQGKWYGLGVRSEFENDHPVDGLDASLLQNLVLDPMLDIKDPRTNERIEFVGGIRGLGELERRVRMLDAAKSAEEMAERGPAVAFALYPTAIGELLAVADAGMLMPPKSTWFEPKLRSGLFIHRLS</sequence>
<dbReference type="OrthoDB" id="9781616at2"/>
<dbReference type="PANTHER" id="PTHR36454">
    <property type="entry name" value="LMO2823 PROTEIN"/>
    <property type="match status" value="1"/>
</dbReference>